<keyword evidence="3" id="KW-1185">Reference proteome</keyword>
<gene>
    <name evidence="2" type="ORF">GCM10017083_10020</name>
</gene>
<evidence type="ECO:0000313" key="2">
    <source>
        <dbReference type="EMBL" id="GHD43624.1"/>
    </source>
</evidence>
<dbReference type="PANTHER" id="PTHR48207:SF3">
    <property type="entry name" value="SUCCINATE--HYDROXYMETHYLGLUTARATE COA-TRANSFERASE"/>
    <property type="match status" value="1"/>
</dbReference>
<protein>
    <submittedName>
        <fullName evidence="2">CoA transferase</fullName>
    </submittedName>
</protein>
<dbReference type="InterPro" id="IPR023606">
    <property type="entry name" value="CoA-Trfase_III_dom_1_sf"/>
</dbReference>
<dbReference type="AlphaFoldDB" id="A0A918XP47"/>
<evidence type="ECO:0000313" key="3">
    <source>
        <dbReference type="Proteomes" id="UP000630353"/>
    </source>
</evidence>
<name>A0A918XP47_9PROT</name>
<evidence type="ECO:0000256" key="1">
    <source>
        <dbReference type="ARBA" id="ARBA00022679"/>
    </source>
</evidence>
<dbReference type="RefSeq" id="WP_189987834.1">
    <property type="nucleotide sequence ID" value="NZ_BMZS01000002.1"/>
</dbReference>
<dbReference type="GO" id="GO:0008410">
    <property type="term" value="F:CoA-transferase activity"/>
    <property type="evidence" value="ECO:0007669"/>
    <property type="project" value="TreeGrafter"/>
</dbReference>
<dbReference type="InterPro" id="IPR044855">
    <property type="entry name" value="CoA-Trfase_III_dom3_sf"/>
</dbReference>
<dbReference type="InterPro" id="IPR003673">
    <property type="entry name" value="CoA-Trfase_fam_III"/>
</dbReference>
<dbReference type="PANTHER" id="PTHR48207">
    <property type="entry name" value="SUCCINATE--HYDROXYMETHYLGLUTARATE COA-TRANSFERASE"/>
    <property type="match status" value="1"/>
</dbReference>
<dbReference type="SUPFAM" id="SSF89796">
    <property type="entry name" value="CoA-transferase family III (CaiB/BaiF)"/>
    <property type="match status" value="1"/>
</dbReference>
<sequence length="376" mass="40208">MGALAGIRVVDLTRILAGPFCTQLLADMGAEVIKVEPPTGDPVRGQGAVVDGFSWYFAQFNRNKKSVVLDLYTDEGKDALARLIASADVLVENYRPGVLAKMGFDDGRLEELNPRLITASVNGYGSTGPYVDRPAFDFIAQAMSGFMAVNGDPDGPPRRAAPPVSDLIAGLYCAFGVTSALEARHRSGRGQKVESSLTGGLISMMAYLSAEYFATGSNPKRTGNDHPIVAPYGLFEAEDGEIAVAPSHDVMVARFLGVLGLSDLLNEPDFADNARRMANRPALNARINAVTRTRPVDHWIEAINKAGCPAGRVMALDEVFTDPQVLAQEMVVESQRPGRAPIRMTGFPVKLSATPCTVQLPPPELGEHTDEVLGGL</sequence>
<dbReference type="Proteomes" id="UP000630353">
    <property type="component" value="Unassembled WGS sequence"/>
</dbReference>
<dbReference type="Pfam" id="PF02515">
    <property type="entry name" value="CoA_transf_3"/>
    <property type="match status" value="1"/>
</dbReference>
<comment type="caution">
    <text evidence="2">The sequence shown here is derived from an EMBL/GenBank/DDBJ whole genome shotgun (WGS) entry which is preliminary data.</text>
</comment>
<keyword evidence="1 2" id="KW-0808">Transferase</keyword>
<proteinExistence type="predicted"/>
<dbReference type="EMBL" id="BMZS01000002">
    <property type="protein sequence ID" value="GHD43624.1"/>
    <property type="molecule type" value="Genomic_DNA"/>
</dbReference>
<dbReference type="InterPro" id="IPR050483">
    <property type="entry name" value="CoA-transferase_III_domain"/>
</dbReference>
<reference evidence="2" key="1">
    <citation type="journal article" date="2014" name="Int. J. Syst. Evol. Microbiol.">
        <title>Complete genome sequence of Corynebacterium casei LMG S-19264T (=DSM 44701T), isolated from a smear-ripened cheese.</title>
        <authorList>
            <consortium name="US DOE Joint Genome Institute (JGI-PGF)"/>
            <person name="Walter F."/>
            <person name="Albersmeier A."/>
            <person name="Kalinowski J."/>
            <person name="Ruckert C."/>
        </authorList>
    </citation>
    <scope>NUCLEOTIDE SEQUENCE</scope>
    <source>
        <strain evidence="2">KCTC 42651</strain>
    </source>
</reference>
<dbReference type="Gene3D" id="3.30.1540.10">
    <property type="entry name" value="formyl-coa transferase, domain 3"/>
    <property type="match status" value="1"/>
</dbReference>
<reference evidence="2" key="2">
    <citation type="submission" date="2020-09" db="EMBL/GenBank/DDBJ databases">
        <authorList>
            <person name="Sun Q."/>
            <person name="Kim S."/>
        </authorList>
    </citation>
    <scope>NUCLEOTIDE SEQUENCE</scope>
    <source>
        <strain evidence="2">KCTC 42651</strain>
    </source>
</reference>
<accession>A0A918XP47</accession>
<dbReference type="Gene3D" id="3.40.50.10540">
    <property type="entry name" value="Crotonobetainyl-coa:carnitine coa-transferase, domain 1"/>
    <property type="match status" value="1"/>
</dbReference>
<organism evidence="2 3">
    <name type="scientific">Thalassobaculum fulvum</name>
    <dbReference type="NCBI Taxonomy" id="1633335"/>
    <lineage>
        <taxon>Bacteria</taxon>
        <taxon>Pseudomonadati</taxon>
        <taxon>Pseudomonadota</taxon>
        <taxon>Alphaproteobacteria</taxon>
        <taxon>Rhodospirillales</taxon>
        <taxon>Thalassobaculaceae</taxon>
        <taxon>Thalassobaculum</taxon>
    </lineage>
</organism>